<sequence length="285" mass="30490">MLPAASVALVLALVLVIILDPGRSAVQASSVFGGLRAAGEPAFIAGHRGDRAGAPENTLPALQAALDSSMDFVETDLQLSADGVPVLIHDLTVDRTTDGSGSVADLTLAQLQALDAGTWYSTDFADARIPTFASFLEILDESDKKALLELKGFWTADEVRLVTDLVHDYWVQDRVTFASVDFTTLDNIGEVGPTFGRAIIRRDLPKDPVGLATHFGAIAIITTPRSLEENPDAVEEMHRAGLGLIVYTLNTERRWSDAVALGIDGIVTDRPSLLDEWLAATAPET</sequence>
<feature type="domain" description="GP-PDE" evidence="1">
    <location>
        <begin position="42"/>
        <end position="278"/>
    </location>
</feature>
<dbReference type="GO" id="GO:0006629">
    <property type="term" value="P:lipid metabolic process"/>
    <property type="evidence" value="ECO:0007669"/>
    <property type="project" value="InterPro"/>
</dbReference>
<dbReference type="Pfam" id="PF03009">
    <property type="entry name" value="GDPD"/>
    <property type="match status" value="1"/>
</dbReference>
<dbReference type="PROSITE" id="PS51704">
    <property type="entry name" value="GP_PDE"/>
    <property type="match status" value="1"/>
</dbReference>
<evidence type="ECO:0000259" key="1">
    <source>
        <dbReference type="PROSITE" id="PS51704"/>
    </source>
</evidence>
<evidence type="ECO:0000313" key="3">
    <source>
        <dbReference type="Proteomes" id="UP000464507"/>
    </source>
</evidence>
<dbReference type="InterPro" id="IPR030395">
    <property type="entry name" value="GP_PDE_dom"/>
</dbReference>
<dbReference type="OrthoDB" id="9758957at2"/>
<proteinExistence type="predicted"/>
<dbReference type="GO" id="GO:0008081">
    <property type="term" value="F:phosphoric diester hydrolase activity"/>
    <property type="evidence" value="ECO:0007669"/>
    <property type="project" value="InterPro"/>
</dbReference>
<evidence type="ECO:0000313" key="2">
    <source>
        <dbReference type="EMBL" id="QHO71022.1"/>
    </source>
</evidence>
<dbReference type="PANTHER" id="PTHR46211:SF14">
    <property type="entry name" value="GLYCEROPHOSPHODIESTER PHOSPHODIESTERASE"/>
    <property type="match status" value="1"/>
</dbReference>
<organism evidence="2 3">
    <name type="scientific">Marisediminicola antarctica</name>
    <dbReference type="NCBI Taxonomy" id="674079"/>
    <lineage>
        <taxon>Bacteria</taxon>
        <taxon>Bacillati</taxon>
        <taxon>Actinomycetota</taxon>
        <taxon>Actinomycetes</taxon>
        <taxon>Micrococcales</taxon>
        <taxon>Microbacteriaceae</taxon>
        <taxon>Marisediminicola</taxon>
    </lineage>
</organism>
<keyword evidence="3" id="KW-1185">Reference proteome</keyword>
<protein>
    <recommendedName>
        <fullName evidence="1">GP-PDE domain-containing protein</fullName>
    </recommendedName>
</protein>
<name>A0A7L5ALR2_9MICO</name>
<dbReference type="KEGG" id="mant:BHD05_06385"/>
<dbReference type="Proteomes" id="UP000464507">
    <property type="component" value="Chromosome"/>
</dbReference>
<dbReference type="AlphaFoldDB" id="A0A7L5ALR2"/>
<dbReference type="SUPFAM" id="SSF51695">
    <property type="entry name" value="PLC-like phosphodiesterases"/>
    <property type="match status" value="1"/>
</dbReference>
<dbReference type="PANTHER" id="PTHR46211">
    <property type="entry name" value="GLYCEROPHOSPHORYL DIESTER PHOSPHODIESTERASE"/>
    <property type="match status" value="1"/>
</dbReference>
<dbReference type="EMBL" id="CP017146">
    <property type="protein sequence ID" value="QHO71022.1"/>
    <property type="molecule type" value="Genomic_DNA"/>
</dbReference>
<dbReference type="InterPro" id="IPR017946">
    <property type="entry name" value="PLC-like_Pdiesterase_TIM-brl"/>
</dbReference>
<reference evidence="2 3" key="1">
    <citation type="submission" date="2016-09" db="EMBL/GenBank/DDBJ databases">
        <title>Complete genome sequence of microbes from the polar regions.</title>
        <authorList>
            <person name="Liao L."/>
            <person name="Chen B."/>
        </authorList>
    </citation>
    <scope>NUCLEOTIDE SEQUENCE [LARGE SCALE GENOMIC DNA]</scope>
    <source>
        <strain evidence="2 3">ZS314</strain>
    </source>
</reference>
<gene>
    <name evidence="2" type="ORF">BHD05_06385</name>
</gene>
<accession>A0A7L5ALR2</accession>
<dbReference type="Gene3D" id="3.20.20.190">
    <property type="entry name" value="Phosphatidylinositol (PI) phosphodiesterase"/>
    <property type="match status" value="1"/>
</dbReference>